<comment type="caution">
    <text evidence="1">The sequence shown here is derived from an EMBL/GenBank/DDBJ whole genome shotgun (WGS) entry which is preliminary data.</text>
</comment>
<reference evidence="1 2" key="1">
    <citation type="submission" date="2023-11" db="EMBL/GenBank/DDBJ databases">
        <authorList>
            <person name="Okamura Y."/>
        </authorList>
    </citation>
    <scope>NUCLEOTIDE SEQUENCE [LARGE SCALE GENOMIC DNA]</scope>
</reference>
<gene>
    <name evidence="1" type="ORF">LNINA_LOCUS1717</name>
</gene>
<organism evidence="1 2">
    <name type="scientific">Leptosia nina</name>
    <dbReference type="NCBI Taxonomy" id="320188"/>
    <lineage>
        <taxon>Eukaryota</taxon>
        <taxon>Metazoa</taxon>
        <taxon>Ecdysozoa</taxon>
        <taxon>Arthropoda</taxon>
        <taxon>Hexapoda</taxon>
        <taxon>Insecta</taxon>
        <taxon>Pterygota</taxon>
        <taxon>Neoptera</taxon>
        <taxon>Endopterygota</taxon>
        <taxon>Lepidoptera</taxon>
        <taxon>Glossata</taxon>
        <taxon>Ditrysia</taxon>
        <taxon>Papilionoidea</taxon>
        <taxon>Pieridae</taxon>
        <taxon>Pierinae</taxon>
        <taxon>Leptosia</taxon>
    </lineage>
</organism>
<sequence>MRLQARCTVTEMVILLTGSKITTRQTKRRIMHHLGNFSIRRVVRVGPTRAPPRGEPVAPLSIIRTSLSLVARRPARGRAGGARHVITGHLGLGASTGLYH</sequence>
<protein>
    <submittedName>
        <fullName evidence="1">Uncharacterized protein</fullName>
    </submittedName>
</protein>
<evidence type="ECO:0000313" key="2">
    <source>
        <dbReference type="Proteomes" id="UP001497472"/>
    </source>
</evidence>
<name>A0AAV1IWZ4_9NEOP</name>
<dbReference type="AlphaFoldDB" id="A0AAV1IWZ4"/>
<dbReference type="EMBL" id="CAVLEF010000002">
    <property type="protein sequence ID" value="CAK1541761.1"/>
    <property type="molecule type" value="Genomic_DNA"/>
</dbReference>
<proteinExistence type="predicted"/>
<evidence type="ECO:0000313" key="1">
    <source>
        <dbReference type="EMBL" id="CAK1541761.1"/>
    </source>
</evidence>
<dbReference type="Proteomes" id="UP001497472">
    <property type="component" value="Unassembled WGS sequence"/>
</dbReference>
<accession>A0AAV1IWZ4</accession>
<keyword evidence="2" id="KW-1185">Reference proteome</keyword>